<proteinExistence type="predicted"/>
<evidence type="ECO:0000313" key="1">
    <source>
        <dbReference type="Proteomes" id="UP000887580"/>
    </source>
</evidence>
<evidence type="ECO:0000313" key="2">
    <source>
        <dbReference type="WBParaSite" id="PS1159_v2.g9951.t1"/>
    </source>
</evidence>
<organism evidence="1 2">
    <name type="scientific">Panagrolaimus sp. PS1159</name>
    <dbReference type="NCBI Taxonomy" id="55785"/>
    <lineage>
        <taxon>Eukaryota</taxon>
        <taxon>Metazoa</taxon>
        <taxon>Ecdysozoa</taxon>
        <taxon>Nematoda</taxon>
        <taxon>Chromadorea</taxon>
        <taxon>Rhabditida</taxon>
        <taxon>Tylenchina</taxon>
        <taxon>Panagrolaimomorpha</taxon>
        <taxon>Panagrolaimoidea</taxon>
        <taxon>Panagrolaimidae</taxon>
        <taxon>Panagrolaimus</taxon>
    </lineage>
</organism>
<dbReference type="Proteomes" id="UP000887580">
    <property type="component" value="Unplaced"/>
</dbReference>
<accession>A0AC35GY35</accession>
<protein>
    <submittedName>
        <fullName evidence="2">Uncharacterized protein</fullName>
    </submittedName>
</protein>
<reference evidence="2" key="1">
    <citation type="submission" date="2022-11" db="UniProtKB">
        <authorList>
            <consortium name="WormBaseParasite"/>
        </authorList>
    </citation>
    <scope>IDENTIFICATION</scope>
</reference>
<sequence length="1037" mass="119141">MNPIKADDRQRQQLEHYIFVENCLIAEIHRISQQIPQDFIDPNGSKYARLLVDFSYFEDQKKLELLIESDDELKILEDKFYVEFNPFLRVFHKLVDEVCSFLFEIVEYSDKCQLNQNLLDRQFVRLNVLKCEVLFLLGIILLLLDSKFPGSIKERIFVAYFRSSVDLRSKHFELLVSLLRNRKEGFETCFPTVKVNIRFVEHVINFLKNYSLNQQHESITNEFSGERQAAMIYVSLYFHPEILYTQQGIMRQIIDKYFQDRWIISLHIELTANLVEKWAEYPAAKSVFSTTLESGTIGSKSADFGNRLRNISIPGGLLTVEQLGEYGKLIFEQNHILRWLILHSSESHCKRSPALPQMVLSASRLAFDELFSSFVKISHFEHKFRQSCNYLIKHKMDESSRIKDRIGILFDQIIQLLGNDLFESQTWNERLKSWITTVKESVVGLNAEMSDTPQILDHLASKITEVAEMHDSEQRILKQYFSLVLIDIYRLKNICLIDGQFLTQLDEQRDATFAWDFLGFWSFAFDDLLKTNATGVKFVFLKLSSSVNNVLSDVTKSYPEKSEILSEFYHRKLEFHLRKIIQAIPRSIFAQMNSLQPLFSNHKAVHVEKLNLKQFADLERRHLLAKKTFEITKLSLGISSMCLNKLGPIEIRPKELLYDGLKQELRIKLNQLLAADLSLPNILRILTSQTHKIATFRDAFLFVCEHIGFNGVALWQNELEFVWNSAFKIEKANLKSSKNGLQQKALTSAKNAPPKPILGQIIHNLVQQTSPRGSVYFCMKDEWLSVDLKKLEFCGSFFSVVEQWLPAIANVGLRRLIAFSIYSHINSLISELIASRKIFASLPELKWSSLSPIMESEEFLKLSTKILDFASKIGQLSIVESSLRRCIEESLHARVEDVLYASQNLIASLSKDIKDGIKLESKPFETATNFIAIIDRFGLGKSFAKSPTNVPTYSSLALFGTLIHYLTTASTKRSDFLDTFVVLTGIVAASKALGIHQHFQHICSLLLSDANVYILLKNSPSARSILALQTIPEALRK</sequence>
<dbReference type="WBParaSite" id="PS1159_v2.g9951.t1">
    <property type="protein sequence ID" value="PS1159_v2.g9951.t1"/>
    <property type="gene ID" value="PS1159_v2.g9951"/>
</dbReference>
<name>A0AC35GY35_9BILA</name>